<evidence type="ECO:0000259" key="4">
    <source>
        <dbReference type="Pfam" id="PF00291"/>
    </source>
</evidence>
<dbReference type="AlphaFoldDB" id="A0A853IMB4"/>
<keyword evidence="2" id="KW-0663">Pyridoxal phosphate</keyword>
<dbReference type="Pfam" id="PF00291">
    <property type="entry name" value="PALP"/>
    <property type="match status" value="1"/>
</dbReference>
<dbReference type="Proteomes" id="UP000589716">
    <property type="component" value="Unassembled WGS sequence"/>
</dbReference>
<evidence type="ECO:0000256" key="1">
    <source>
        <dbReference type="ARBA" id="ARBA00001933"/>
    </source>
</evidence>
<dbReference type="GO" id="GO:0004794">
    <property type="term" value="F:threonine deaminase activity"/>
    <property type="evidence" value="ECO:0007669"/>
    <property type="project" value="TreeGrafter"/>
</dbReference>
<dbReference type="EMBL" id="JACCKX010000001">
    <property type="protein sequence ID" value="NZA01566.1"/>
    <property type="molecule type" value="Genomic_DNA"/>
</dbReference>
<dbReference type="GO" id="GO:0003941">
    <property type="term" value="F:L-serine ammonia-lyase activity"/>
    <property type="evidence" value="ECO:0007669"/>
    <property type="project" value="TreeGrafter"/>
</dbReference>
<dbReference type="SUPFAM" id="SSF53686">
    <property type="entry name" value="Tryptophan synthase beta subunit-like PLP-dependent enzymes"/>
    <property type="match status" value="1"/>
</dbReference>
<dbReference type="GO" id="GO:0009097">
    <property type="term" value="P:isoleucine biosynthetic process"/>
    <property type="evidence" value="ECO:0007669"/>
    <property type="project" value="TreeGrafter"/>
</dbReference>
<accession>A0A853IMB4</accession>
<dbReference type="InterPro" id="IPR050147">
    <property type="entry name" value="Ser/Thr_Dehydratase"/>
</dbReference>
<dbReference type="PANTHER" id="PTHR48078:SF7">
    <property type="entry name" value="BLL6502 PROTEIN"/>
    <property type="match status" value="1"/>
</dbReference>
<evidence type="ECO:0000313" key="5">
    <source>
        <dbReference type="EMBL" id="NZA01566.1"/>
    </source>
</evidence>
<dbReference type="InterPro" id="IPR001926">
    <property type="entry name" value="TrpB-like_PALP"/>
</dbReference>
<reference evidence="5 6" key="1">
    <citation type="submission" date="2020-07" db="EMBL/GenBank/DDBJ databases">
        <authorList>
            <person name="Maaloum M."/>
        </authorList>
    </citation>
    <scope>NUCLEOTIDE SEQUENCE [LARGE SCALE GENOMIC DNA]</scope>
    <source>
        <strain evidence="5 6">GCS-AN-3</strain>
    </source>
</reference>
<feature type="domain" description="Tryptophan synthase beta chain-like PALP" evidence="4">
    <location>
        <begin position="23"/>
        <end position="91"/>
    </location>
</feature>
<evidence type="ECO:0000256" key="2">
    <source>
        <dbReference type="ARBA" id="ARBA00022898"/>
    </source>
</evidence>
<dbReference type="InterPro" id="IPR036052">
    <property type="entry name" value="TrpB-like_PALP_sf"/>
</dbReference>
<proteinExistence type="predicted"/>
<keyword evidence="3" id="KW-0456">Lyase</keyword>
<organism evidence="5 6">
    <name type="scientific">Ottowia beijingensis</name>
    <dbReference type="NCBI Taxonomy" id="1207057"/>
    <lineage>
        <taxon>Bacteria</taxon>
        <taxon>Pseudomonadati</taxon>
        <taxon>Pseudomonadota</taxon>
        <taxon>Betaproteobacteria</taxon>
        <taxon>Burkholderiales</taxon>
        <taxon>Comamonadaceae</taxon>
        <taxon>Ottowia</taxon>
    </lineage>
</organism>
<evidence type="ECO:0000313" key="6">
    <source>
        <dbReference type="Proteomes" id="UP000589716"/>
    </source>
</evidence>
<dbReference type="Gene3D" id="3.40.50.1100">
    <property type="match status" value="1"/>
</dbReference>
<evidence type="ECO:0000256" key="3">
    <source>
        <dbReference type="ARBA" id="ARBA00023239"/>
    </source>
</evidence>
<sequence length="106" mass="11277">MPTLPTLAEIEAAAQVVYRAFAPTPQYRWALLQAHLDHVVQVSDDEAAHAMRALYNDTHNVAEGAGAAAFAAALQQRDRLRGQCVGVSLTGANVDAAVLARVLQQA</sequence>
<comment type="cofactor">
    <cofactor evidence="1">
        <name>pyridoxal 5'-phosphate</name>
        <dbReference type="ChEBI" id="CHEBI:597326"/>
    </cofactor>
</comment>
<comment type="caution">
    <text evidence="5">The sequence shown here is derived from an EMBL/GenBank/DDBJ whole genome shotgun (WGS) entry which is preliminary data.</text>
</comment>
<dbReference type="GO" id="GO:0006565">
    <property type="term" value="P:L-serine catabolic process"/>
    <property type="evidence" value="ECO:0007669"/>
    <property type="project" value="TreeGrafter"/>
</dbReference>
<dbReference type="RefSeq" id="WP_180550027.1">
    <property type="nucleotide sequence ID" value="NZ_JACCKX010000001.1"/>
</dbReference>
<keyword evidence="6" id="KW-1185">Reference proteome</keyword>
<gene>
    <name evidence="5" type="ORF">H0I39_06940</name>
</gene>
<name>A0A853IMB4_9BURK</name>
<protein>
    <submittedName>
        <fullName evidence="5">Pyridoxal-phosphate dependent enzyme</fullName>
    </submittedName>
</protein>
<dbReference type="GO" id="GO:0006567">
    <property type="term" value="P:L-threonine catabolic process"/>
    <property type="evidence" value="ECO:0007669"/>
    <property type="project" value="TreeGrafter"/>
</dbReference>
<dbReference type="PANTHER" id="PTHR48078">
    <property type="entry name" value="THREONINE DEHYDRATASE, MITOCHONDRIAL-RELATED"/>
    <property type="match status" value="1"/>
</dbReference>